<sequence>MWFVFCSFLQKGIMFLMTPLFTRLLTTEQYGYWTLFQSWETVLTIVVTLNLTSGCYMQSLVKFDDRKDDLASSFATLLTCVMIAFLVVFLTAPDFFSRLIGLPVRYVLAMFVSIWSSAMFLFWTVRQRVDLNYGPFVALSVAYTLVVSVVGVIAVLLAPEDAKADARVFSYAGTCLVMFLGLGVRHFVRGSEHFSRETWVRALKYNLPLIPHYLSQVLLNQFSRVQVNMYCGVAAAGIYGLAYSVGMAVQMLNSAVLNVLTPWMYQKIKDGHAADARRGFLPVFVLLFAACLLVSAMAPELIAFFAPPSYSAAAWIVPPIAVCTYFMFAQSVYDNYILYHERTVFLSIASIVAAIVNIALNAFVIPRLGLVSAGYTTLACFILSSVCHCIVSRRVMRKESKAATAVPVRPIYGMGIGLLIGSGLLVILAQYPAPRYLFALAALATVLVAALKAKKHVA</sequence>
<dbReference type="InterPro" id="IPR002797">
    <property type="entry name" value="Polysacc_synth"/>
</dbReference>
<reference evidence="7" key="2">
    <citation type="submission" date="2021-09" db="EMBL/GenBank/DDBJ databases">
        <authorList>
            <person name="Gilroy R."/>
        </authorList>
    </citation>
    <scope>NUCLEOTIDE SEQUENCE</scope>
    <source>
        <strain evidence="7">ChiGjej2B2-7701</strain>
    </source>
</reference>
<proteinExistence type="predicted"/>
<evidence type="ECO:0000313" key="8">
    <source>
        <dbReference type="Proteomes" id="UP000746751"/>
    </source>
</evidence>
<feature type="transmembrane region" description="Helical" evidence="6">
    <location>
        <begin position="70"/>
        <end position="92"/>
    </location>
</feature>
<evidence type="ECO:0000256" key="3">
    <source>
        <dbReference type="ARBA" id="ARBA00022692"/>
    </source>
</evidence>
<feature type="transmembrane region" description="Helical" evidence="6">
    <location>
        <begin position="30"/>
        <end position="49"/>
    </location>
</feature>
<evidence type="ECO:0000256" key="4">
    <source>
        <dbReference type="ARBA" id="ARBA00022989"/>
    </source>
</evidence>
<comment type="caution">
    <text evidence="7">The sequence shown here is derived from an EMBL/GenBank/DDBJ whole genome shotgun (WGS) entry which is preliminary data.</text>
</comment>
<feature type="transmembrane region" description="Helical" evidence="6">
    <location>
        <begin position="370"/>
        <end position="391"/>
    </location>
</feature>
<dbReference type="Proteomes" id="UP000746751">
    <property type="component" value="Unassembled WGS sequence"/>
</dbReference>
<feature type="transmembrane region" description="Helical" evidence="6">
    <location>
        <begin position="104"/>
        <end position="124"/>
    </location>
</feature>
<gene>
    <name evidence="7" type="ORF">K8U80_00810</name>
</gene>
<evidence type="ECO:0000313" key="7">
    <source>
        <dbReference type="EMBL" id="HJG29917.1"/>
    </source>
</evidence>
<dbReference type="Pfam" id="PF01943">
    <property type="entry name" value="Polysacc_synt"/>
    <property type="match status" value="1"/>
</dbReference>
<protein>
    <submittedName>
        <fullName evidence="7">Lipopolysaccharide biosynthesis protein</fullName>
    </submittedName>
</protein>
<dbReference type="EMBL" id="DYVF01000007">
    <property type="protein sequence ID" value="HJG29917.1"/>
    <property type="molecule type" value="Genomic_DNA"/>
</dbReference>
<feature type="transmembrane region" description="Helical" evidence="6">
    <location>
        <begin position="411"/>
        <end position="430"/>
    </location>
</feature>
<accession>A0A921IQ08</accession>
<comment type="subcellular location">
    <subcellularLocation>
        <location evidence="1">Cell membrane</location>
        <topology evidence="1">Multi-pass membrane protein</topology>
    </subcellularLocation>
</comment>
<dbReference type="GO" id="GO:0005886">
    <property type="term" value="C:plasma membrane"/>
    <property type="evidence" value="ECO:0007669"/>
    <property type="project" value="UniProtKB-SubCell"/>
</dbReference>
<feature type="transmembrane region" description="Helical" evidence="6">
    <location>
        <begin position="312"/>
        <end position="332"/>
    </location>
</feature>
<reference evidence="7" key="1">
    <citation type="journal article" date="2021" name="PeerJ">
        <title>Extensive microbial diversity within the chicken gut microbiome revealed by metagenomics and culture.</title>
        <authorList>
            <person name="Gilroy R."/>
            <person name="Ravi A."/>
            <person name="Getino M."/>
            <person name="Pursley I."/>
            <person name="Horton D.L."/>
            <person name="Alikhan N.F."/>
            <person name="Baker D."/>
            <person name="Gharbi K."/>
            <person name="Hall N."/>
            <person name="Watson M."/>
            <person name="Adriaenssens E.M."/>
            <person name="Foster-Nyarko E."/>
            <person name="Jarju S."/>
            <person name="Secka A."/>
            <person name="Antonio M."/>
            <person name="Oren A."/>
            <person name="Chaudhuri R.R."/>
            <person name="La Ragione R."/>
            <person name="Hildebrand F."/>
            <person name="Pallen M.J."/>
        </authorList>
    </citation>
    <scope>NUCLEOTIDE SEQUENCE</scope>
    <source>
        <strain evidence="7">ChiGjej2B2-7701</strain>
    </source>
</reference>
<feature type="transmembrane region" description="Helical" evidence="6">
    <location>
        <begin position="280"/>
        <end position="306"/>
    </location>
</feature>
<dbReference type="PANTHER" id="PTHR30250">
    <property type="entry name" value="PST FAMILY PREDICTED COLANIC ACID TRANSPORTER"/>
    <property type="match status" value="1"/>
</dbReference>
<organism evidence="7 8">
    <name type="scientific">Collinsella ihumii</name>
    <dbReference type="NCBI Taxonomy" id="1720204"/>
    <lineage>
        <taxon>Bacteria</taxon>
        <taxon>Bacillati</taxon>
        <taxon>Actinomycetota</taxon>
        <taxon>Coriobacteriia</taxon>
        <taxon>Coriobacteriales</taxon>
        <taxon>Coriobacteriaceae</taxon>
        <taxon>Collinsella</taxon>
    </lineage>
</organism>
<keyword evidence="4 6" id="KW-1133">Transmembrane helix</keyword>
<keyword evidence="5 6" id="KW-0472">Membrane</keyword>
<feature type="transmembrane region" description="Helical" evidence="6">
    <location>
        <begin position="136"/>
        <end position="157"/>
    </location>
</feature>
<dbReference type="AlphaFoldDB" id="A0A921IQ08"/>
<feature type="transmembrane region" description="Helical" evidence="6">
    <location>
        <begin position="436"/>
        <end position="453"/>
    </location>
</feature>
<dbReference type="PANTHER" id="PTHR30250:SF11">
    <property type="entry name" value="O-ANTIGEN TRANSPORTER-RELATED"/>
    <property type="match status" value="1"/>
</dbReference>
<name>A0A921IQ08_9ACTN</name>
<feature type="transmembrane region" description="Helical" evidence="6">
    <location>
        <begin position="169"/>
        <end position="188"/>
    </location>
</feature>
<evidence type="ECO:0000256" key="1">
    <source>
        <dbReference type="ARBA" id="ARBA00004651"/>
    </source>
</evidence>
<evidence type="ECO:0000256" key="5">
    <source>
        <dbReference type="ARBA" id="ARBA00023136"/>
    </source>
</evidence>
<feature type="transmembrane region" description="Helical" evidence="6">
    <location>
        <begin position="344"/>
        <end position="364"/>
    </location>
</feature>
<evidence type="ECO:0000256" key="6">
    <source>
        <dbReference type="SAM" id="Phobius"/>
    </source>
</evidence>
<dbReference type="InterPro" id="IPR050833">
    <property type="entry name" value="Poly_Biosynth_Transport"/>
</dbReference>
<keyword evidence="3 6" id="KW-0812">Transmembrane</keyword>
<keyword evidence="2" id="KW-1003">Cell membrane</keyword>
<evidence type="ECO:0000256" key="2">
    <source>
        <dbReference type="ARBA" id="ARBA00022475"/>
    </source>
</evidence>